<accession>A0A1S7LEC3</accession>
<dbReference type="GO" id="GO:0016151">
    <property type="term" value="F:nickel cation binding"/>
    <property type="evidence" value="ECO:0007669"/>
    <property type="project" value="InterPro"/>
</dbReference>
<protein>
    <recommendedName>
        <fullName evidence="3">Ni,Fe-hydrogenase I large subunit</fullName>
    </recommendedName>
</protein>
<dbReference type="InterPro" id="IPR050867">
    <property type="entry name" value="NiFe/NiFeSe_hydrgnase_LSU"/>
</dbReference>
<dbReference type="Gene3D" id="1.10.645.10">
    <property type="entry name" value="Cytochrome-c3 Hydrogenase, chain B"/>
    <property type="match status" value="1"/>
</dbReference>
<evidence type="ECO:0000256" key="1">
    <source>
        <dbReference type="PIRSR" id="PIRSR601501-1"/>
    </source>
</evidence>
<evidence type="ECO:0000313" key="2">
    <source>
        <dbReference type="EMBL" id="CRH04389.1"/>
    </source>
</evidence>
<dbReference type="PANTHER" id="PTHR42958:SF4">
    <property type="entry name" value="HYDROGENASE EXPRESSION_FORMATION PROTEIN HUPK"/>
    <property type="match status" value="1"/>
</dbReference>
<dbReference type="InterPro" id="IPR029014">
    <property type="entry name" value="NiFe-Hase_large"/>
</dbReference>
<evidence type="ECO:0008006" key="3">
    <source>
        <dbReference type="Google" id="ProtNLM"/>
    </source>
</evidence>
<reference evidence="2" key="1">
    <citation type="submission" date="2015-04" db="EMBL/GenBank/DDBJ databases">
        <authorList>
            <person name="Syromyatnikov M.Y."/>
            <person name="Popov V.N."/>
        </authorList>
    </citation>
    <scope>NUCLEOTIDE SEQUENCE</scope>
    <source>
        <strain evidence="2">MO-1</strain>
    </source>
</reference>
<keyword evidence="1" id="KW-0533">Nickel</keyword>
<dbReference type="PANTHER" id="PTHR42958">
    <property type="entry name" value="HYDROGENASE-2 LARGE CHAIN"/>
    <property type="match status" value="1"/>
</dbReference>
<organism evidence="2">
    <name type="scientific">Magnetococcus massalia (strain MO-1)</name>
    <dbReference type="NCBI Taxonomy" id="451514"/>
    <lineage>
        <taxon>Bacteria</taxon>
        <taxon>Pseudomonadati</taxon>
        <taxon>Pseudomonadota</taxon>
        <taxon>Magnetococcia</taxon>
        <taxon>Magnetococcales</taxon>
        <taxon>Magnetococcaceae</taxon>
        <taxon>Magnetococcus</taxon>
    </lineage>
</organism>
<dbReference type="SUPFAM" id="SSF56762">
    <property type="entry name" value="HydB/Nqo4-like"/>
    <property type="match status" value="1"/>
</dbReference>
<name>A0A1S7LEC3_MAGMO</name>
<dbReference type="AlphaFoldDB" id="A0A1S7LEC3"/>
<dbReference type="InterPro" id="IPR001501">
    <property type="entry name" value="Ni-dep_hyd_lsu"/>
</dbReference>
<dbReference type="Pfam" id="PF00374">
    <property type="entry name" value="NiFeSe_Hases"/>
    <property type="match status" value="1"/>
</dbReference>
<keyword evidence="1" id="KW-0479">Metal-binding</keyword>
<proteinExistence type="predicted"/>
<sequence>MNLEGGLEIILQPEEPGEPAEEVVHRVTIHSTRPVGASRMLESRPVKAVLNLLPKLFTVCGMAQAVAGVRAMEMASATEVDPEVTLQRCQLVALETIKEHLWQILLQWPKALGQEPDQYTLAAVVKRQRQFNSSMIQQANPLQMGGGDGRGLSLTKQLAPLQQQLQEQLLGSSIKQWLAMQDEPALMAWMQSSSALAARYLNHVVAQGMAAAGRCERSPLPILDERIISAAMAEPAFMGLPQWDGRCHESSSLTRTTSPLLAELQARYGNGLLVRLVARLTEVCQLLTALLDDAHTERLMLICPVPQRINDPGIGVVEAARGRLIHRVSLQGEQVMSYAILAPTEWNFHPAGVAASALASLQGDEEALQQQAELLIAAIDPCVGYQLKVVAHA</sequence>
<feature type="binding site" evidence="1">
    <location>
        <position position="382"/>
    </location>
    <ligand>
        <name>Ni(2+)</name>
        <dbReference type="ChEBI" id="CHEBI:49786"/>
    </ligand>
</feature>
<feature type="binding site" evidence="1">
    <location>
        <position position="340"/>
    </location>
    <ligand>
        <name>Mg(2+)</name>
        <dbReference type="ChEBI" id="CHEBI:18420"/>
    </ligand>
</feature>
<keyword evidence="1" id="KW-0460">Magnesium</keyword>
<dbReference type="EMBL" id="LO017727">
    <property type="protein sequence ID" value="CRH04389.1"/>
    <property type="molecule type" value="Genomic_DNA"/>
</dbReference>
<gene>
    <name evidence="2" type="ORF">MAGMO_0175</name>
</gene>
<comment type="cofactor">
    <cofactor evidence="1">
        <name>Ni(2+)</name>
        <dbReference type="ChEBI" id="CHEBI:49786"/>
    </cofactor>
</comment>